<gene>
    <name evidence="8" type="primary">LOC112280349</name>
    <name evidence="7" type="ORF">PHYPA_004980</name>
</gene>
<protein>
    <recommendedName>
        <fullName evidence="1">glycerophosphodiester phosphodiesterase</fullName>
        <ecNumber evidence="1">3.1.4.46</ecNumber>
    </recommendedName>
</protein>
<keyword evidence="3" id="KW-0378">Hydrolase</keyword>
<evidence type="ECO:0000256" key="1">
    <source>
        <dbReference type="ARBA" id="ARBA00012247"/>
    </source>
</evidence>
<dbReference type="EnsemblPlants" id="Pp3c3_26090V3.1">
    <property type="protein sequence ID" value="Pp3c3_26090V3.1"/>
    <property type="gene ID" value="Pp3c3_26090"/>
</dbReference>
<feature type="region of interest" description="Disordered" evidence="5">
    <location>
        <begin position="414"/>
        <end position="433"/>
    </location>
</feature>
<reference evidence="8" key="3">
    <citation type="submission" date="2020-12" db="UniProtKB">
        <authorList>
            <consortium name="EnsemblPlants"/>
        </authorList>
    </citation>
    <scope>IDENTIFICATION</scope>
</reference>
<dbReference type="PROSITE" id="PS51704">
    <property type="entry name" value="GP_PDE"/>
    <property type="match status" value="1"/>
</dbReference>
<dbReference type="OrthoDB" id="1058301at2759"/>
<evidence type="ECO:0000256" key="2">
    <source>
        <dbReference type="ARBA" id="ARBA00022798"/>
    </source>
</evidence>
<dbReference type="SUPFAM" id="SSF51695">
    <property type="entry name" value="PLC-like phosphodiesterases"/>
    <property type="match status" value="1"/>
</dbReference>
<proteinExistence type="predicted"/>
<dbReference type="GO" id="GO:0046475">
    <property type="term" value="P:glycerophospholipid catabolic process"/>
    <property type="evidence" value="ECO:0000318"/>
    <property type="project" value="GO_Central"/>
</dbReference>
<dbReference type="InterPro" id="IPR030395">
    <property type="entry name" value="GP_PDE_dom"/>
</dbReference>
<dbReference type="AlphaFoldDB" id="A0A2K1KW17"/>
<dbReference type="Pfam" id="PF03009">
    <property type="entry name" value="GDPD"/>
    <property type="match status" value="1"/>
</dbReference>
<evidence type="ECO:0000313" key="8">
    <source>
        <dbReference type="EnsemblPlants" id="Pp3c3_26090V3.1"/>
    </source>
</evidence>
<dbReference type="Gramene" id="Pp3c3_26090V3.9">
    <property type="protein sequence ID" value="Pp3c3_26090V3.9"/>
    <property type="gene ID" value="Pp3c3_26090"/>
</dbReference>
<dbReference type="PaxDb" id="3218-PP1S288_52V6.7"/>
<dbReference type="OMA" id="TICGYEW"/>
<organism evidence="7">
    <name type="scientific">Physcomitrium patens</name>
    <name type="common">Spreading-leaved earth moss</name>
    <name type="synonym">Physcomitrella patens</name>
    <dbReference type="NCBI Taxonomy" id="3218"/>
    <lineage>
        <taxon>Eukaryota</taxon>
        <taxon>Viridiplantae</taxon>
        <taxon>Streptophyta</taxon>
        <taxon>Embryophyta</taxon>
        <taxon>Bryophyta</taxon>
        <taxon>Bryophytina</taxon>
        <taxon>Bryopsida</taxon>
        <taxon>Funariidae</taxon>
        <taxon>Funariales</taxon>
        <taxon>Funariaceae</taxon>
        <taxon>Physcomitrium</taxon>
    </lineage>
</organism>
<dbReference type="STRING" id="3218.A0A2K1KW17"/>
<dbReference type="Gramene" id="Pp3c3_26090V3.1">
    <property type="protein sequence ID" value="Pp3c3_26090V3.1"/>
    <property type="gene ID" value="Pp3c3_26090"/>
</dbReference>
<keyword evidence="2" id="KW-0319">Glycerol metabolism</keyword>
<dbReference type="GO" id="GO:0006071">
    <property type="term" value="P:glycerol metabolic process"/>
    <property type="evidence" value="ECO:0007669"/>
    <property type="project" value="UniProtKB-KW"/>
</dbReference>
<dbReference type="Proteomes" id="UP000006727">
    <property type="component" value="Chromosome 3"/>
</dbReference>
<evidence type="ECO:0000313" key="7">
    <source>
        <dbReference type="EMBL" id="PNR57985.1"/>
    </source>
</evidence>
<dbReference type="InterPro" id="IPR017946">
    <property type="entry name" value="PLC-like_Pdiesterase_TIM-brl"/>
</dbReference>
<evidence type="ECO:0000256" key="5">
    <source>
        <dbReference type="SAM" id="MobiDB-lite"/>
    </source>
</evidence>
<evidence type="ECO:0000313" key="9">
    <source>
        <dbReference type="Proteomes" id="UP000006727"/>
    </source>
</evidence>
<feature type="domain" description="GP-PDE" evidence="6">
    <location>
        <begin position="122"/>
        <end position="410"/>
    </location>
</feature>
<reference evidence="7 9" key="1">
    <citation type="journal article" date="2008" name="Science">
        <title>The Physcomitrella genome reveals evolutionary insights into the conquest of land by plants.</title>
        <authorList>
            <person name="Rensing S."/>
            <person name="Lang D."/>
            <person name="Zimmer A."/>
            <person name="Terry A."/>
            <person name="Salamov A."/>
            <person name="Shapiro H."/>
            <person name="Nishiyama T."/>
            <person name="Perroud P.-F."/>
            <person name="Lindquist E."/>
            <person name="Kamisugi Y."/>
            <person name="Tanahashi T."/>
            <person name="Sakakibara K."/>
            <person name="Fujita T."/>
            <person name="Oishi K."/>
            <person name="Shin-I T."/>
            <person name="Kuroki Y."/>
            <person name="Toyoda A."/>
            <person name="Suzuki Y."/>
            <person name="Hashimoto A."/>
            <person name="Yamaguchi K."/>
            <person name="Sugano A."/>
            <person name="Kohara Y."/>
            <person name="Fujiyama A."/>
            <person name="Anterola A."/>
            <person name="Aoki S."/>
            <person name="Ashton N."/>
            <person name="Barbazuk W.B."/>
            <person name="Barker E."/>
            <person name="Bennetzen J."/>
            <person name="Bezanilla M."/>
            <person name="Blankenship R."/>
            <person name="Cho S.H."/>
            <person name="Dutcher S."/>
            <person name="Estelle M."/>
            <person name="Fawcett J.A."/>
            <person name="Gundlach H."/>
            <person name="Hanada K."/>
            <person name="Heyl A."/>
            <person name="Hicks K.A."/>
            <person name="Hugh J."/>
            <person name="Lohr M."/>
            <person name="Mayer K."/>
            <person name="Melkozernov A."/>
            <person name="Murata T."/>
            <person name="Nelson D."/>
            <person name="Pils B."/>
            <person name="Prigge M."/>
            <person name="Reiss B."/>
            <person name="Renner T."/>
            <person name="Rombauts S."/>
            <person name="Rushton P."/>
            <person name="Sanderfoot A."/>
            <person name="Schween G."/>
            <person name="Shiu S.-H."/>
            <person name="Stueber K."/>
            <person name="Theodoulou F.L."/>
            <person name="Tu H."/>
            <person name="Van de Peer Y."/>
            <person name="Verrier P.J."/>
            <person name="Waters E."/>
            <person name="Wood A."/>
            <person name="Yang L."/>
            <person name="Cove D."/>
            <person name="Cuming A."/>
            <person name="Hasebe M."/>
            <person name="Lucas S."/>
            <person name="Mishler D.B."/>
            <person name="Reski R."/>
            <person name="Grigoriev I."/>
            <person name="Quatrano R.S."/>
            <person name="Boore J.L."/>
        </authorList>
    </citation>
    <scope>NUCLEOTIDE SEQUENCE [LARGE SCALE GENOMIC DNA]</scope>
    <source>
        <strain evidence="8 9">cv. Gransden 2004</strain>
    </source>
</reference>
<dbReference type="GeneID" id="112280349"/>
<dbReference type="EC" id="3.1.4.46" evidence="1"/>
<dbReference type="EMBL" id="ABEU02000003">
    <property type="protein sequence ID" value="PNR57985.1"/>
    <property type="molecule type" value="Genomic_DNA"/>
</dbReference>
<accession>A0A2K1KW17</accession>
<reference evidence="7 9" key="2">
    <citation type="journal article" date="2018" name="Plant J.">
        <title>The Physcomitrella patens chromosome-scale assembly reveals moss genome structure and evolution.</title>
        <authorList>
            <person name="Lang D."/>
            <person name="Ullrich K.K."/>
            <person name="Murat F."/>
            <person name="Fuchs J."/>
            <person name="Jenkins J."/>
            <person name="Haas F.B."/>
            <person name="Piednoel M."/>
            <person name="Gundlach H."/>
            <person name="Van Bel M."/>
            <person name="Meyberg R."/>
            <person name="Vives C."/>
            <person name="Morata J."/>
            <person name="Symeonidi A."/>
            <person name="Hiss M."/>
            <person name="Muchero W."/>
            <person name="Kamisugi Y."/>
            <person name="Saleh O."/>
            <person name="Blanc G."/>
            <person name="Decker E.L."/>
            <person name="van Gessel N."/>
            <person name="Grimwood J."/>
            <person name="Hayes R.D."/>
            <person name="Graham S.W."/>
            <person name="Gunter L.E."/>
            <person name="McDaniel S.F."/>
            <person name="Hoernstein S.N.W."/>
            <person name="Larsson A."/>
            <person name="Li F.W."/>
            <person name="Perroud P.F."/>
            <person name="Phillips J."/>
            <person name="Ranjan P."/>
            <person name="Rokshar D.S."/>
            <person name="Rothfels C.J."/>
            <person name="Schneider L."/>
            <person name="Shu S."/>
            <person name="Stevenson D.W."/>
            <person name="Thummler F."/>
            <person name="Tillich M."/>
            <person name="Villarreal Aguilar J.C."/>
            <person name="Widiez T."/>
            <person name="Wong G.K."/>
            <person name="Wymore A."/>
            <person name="Zhang Y."/>
            <person name="Zimmer A.D."/>
            <person name="Quatrano R.S."/>
            <person name="Mayer K.F.X."/>
            <person name="Goodstein D."/>
            <person name="Casacuberta J.M."/>
            <person name="Vandepoele K."/>
            <person name="Reski R."/>
            <person name="Cuming A.C."/>
            <person name="Tuskan G.A."/>
            <person name="Maumus F."/>
            <person name="Salse J."/>
            <person name="Schmutz J."/>
            <person name="Rensing S.A."/>
        </authorList>
    </citation>
    <scope>NUCLEOTIDE SEQUENCE [LARGE SCALE GENOMIC DNA]</scope>
    <source>
        <strain evidence="8 9">cv. Gransden 2004</strain>
    </source>
</reference>
<dbReference type="RefSeq" id="XP_024371510.1">
    <property type="nucleotide sequence ID" value="XM_024515742.2"/>
</dbReference>
<sequence length="433" mass="47659">MQGGIHGVALLSCTCAPKSPVTTRVQQSARSSVDQSVFFSSSGSHFSLLDEAIVKLSGERSCKKRSSEFGSKKSRLQYPMAMIGNEAAAGSSWNVVMDHSQNLALRADYQMSPETFETSSMFVVVGHRGCGKNKVLPQGSTPETRLSIRENTITSFNLASKNEADFVEFDVQVTKDGIPIIFHDDVIVAEDQIPRHIREITLEEFRGMGPQTESTKVSKSLYRKAVDGSIALWTTDVEDSMCILAEAFAEVQPSTGFNIELKFGDDGSTTVEELHRVIDAVLQDVRQLANGRMIYFSSFHPDAVQILRKKMSLYPVFFLTNGGSQTYNDPRRNSIEAAIEVCREGNLQGIVSEVKAVLQHPASVALVKSQGLFFFTYGELNNFGEAVLKQKSWGIDGVIVDHVLEMVRVARQQEEPASPSSAAPGRRTVPVMY</sequence>
<dbReference type="InterPro" id="IPR051578">
    <property type="entry name" value="GDPD"/>
</dbReference>
<evidence type="ECO:0000256" key="4">
    <source>
        <dbReference type="ARBA" id="ARBA00047512"/>
    </source>
</evidence>
<dbReference type="PANTHER" id="PTHR22958:SF1">
    <property type="entry name" value="GLYCEROPHOSPHOCHOLINE PHOSPHODIESTERASE GPCPD1"/>
    <property type="match status" value="1"/>
</dbReference>
<dbReference type="CDD" id="cd08605">
    <property type="entry name" value="GDPD_GDE5_like_1_plant"/>
    <property type="match status" value="1"/>
</dbReference>
<dbReference type="GO" id="GO:0008889">
    <property type="term" value="F:glycerophosphodiester phosphodiesterase activity"/>
    <property type="evidence" value="ECO:0007669"/>
    <property type="project" value="UniProtKB-EC"/>
</dbReference>
<evidence type="ECO:0000259" key="6">
    <source>
        <dbReference type="PROSITE" id="PS51704"/>
    </source>
</evidence>
<dbReference type="PANTHER" id="PTHR22958">
    <property type="entry name" value="GLYCEROPHOSPHORYL DIESTER PHOSPHODIESTERASE"/>
    <property type="match status" value="1"/>
</dbReference>
<name>A0A2K1KW17_PHYPA</name>
<evidence type="ECO:0000256" key="3">
    <source>
        <dbReference type="ARBA" id="ARBA00022801"/>
    </source>
</evidence>
<keyword evidence="9" id="KW-1185">Reference proteome</keyword>
<dbReference type="Gene3D" id="3.20.20.190">
    <property type="entry name" value="Phosphatidylinositol (PI) phosphodiesterase"/>
    <property type="match status" value="1"/>
</dbReference>
<comment type="catalytic activity">
    <reaction evidence="4">
        <text>a sn-glycero-3-phosphodiester + H2O = an alcohol + sn-glycerol 3-phosphate + H(+)</text>
        <dbReference type="Rhea" id="RHEA:12969"/>
        <dbReference type="ChEBI" id="CHEBI:15377"/>
        <dbReference type="ChEBI" id="CHEBI:15378"/>
        <dbReference type="ChEBI" id="CHEBI:30879"/>
        <dbReference type="ChEBI" id="CHEBI:57597"/>
        <dbReference type="ChEBI" id="CHEBI:83408"/>
        <dbReference type="EC" id="3.1.4.46"/>
    </reaction>
</comment>
<dbReference type="EnsemblPlants" id="Pp3c3_26090V3.9">
    <property type="protein sequence ID" value="Pp3c3_26090V3.9"/>
    <property type="gene ID" value="Pp3c3_26090"/>
</dbReference>